<evidence type="ECO:0000313" key="4">
    <source>
        <dbReference type="Proteomes" id="UP000032452"/>
    </source>
</evidence>
<gene>
    <name evidence="3" type="ORF">UH38_02055</name>
</gene>
<dbReference type="OrthoDB" id="9811597at2"/>
<protein>
    <submittedName>
        <fullName evidence="3">AbrB family transcriptional regulator</fullName>
    </submittedName>
</protein>
<feature type="domain" description="SpoVT-AbrB" evidence="2">
    <location>
        <begin position="1"/>
        <end position="46"/>
    </location>
</feature>
<dbReference type="Proteomes" id="UP000032452">
    <property type="component" value="Unassembled WGS sequence"/>
</dbReference>
<proteinExistence type="predicted"/>
<evidence type="ECO:0000259" key="2">
    <source>
        <dbReference type="PROSITE" id="PS51740"/>
    </source>
</evidence>
<reference evidence="3 4" key="1">
    <citation type="submission" date="2015-02" db="EMBL/GenBank/DDBJ databases">
        <title>Draft genome of a novel marine cyanobacterium (Chroococcales) isolated from South Atlantic Ocean.</title>
        <authorList>
            <person name="Rigonato J."/>
            <person name="Alvarenga D.O."/>
            <person name="Branco L.H."/>
            <person name="Varani A.M."/>
            <person name="Brandini F.P."/>
            <person name="Fiore M.F."/>
        </authorList>
    </citation>
    <scope>NUCLEOTIDE SEQUENCE [LARGE SCALE GENOMIC DNA]</scope>
    <source>
        <strain evidence="3 4">CENA595</strain>
    </source>
</reference>
<dbReference type="SMART" id="SM00966">
    <property type="entry name" value="SpoVT_AbrB"/>
    <property type="match status" value="1"/>
</dbReference>
<dbReference type="SUPFAM" id="SSF89447">
    <property type="entry name" value="AbrB/MazE/MraZ-like"/>
    <property type="match status" value="1"/>
</dbReference>
<dbReference type="PATRIC" id="fig|1618023.3.peg.1660"/>
<name>A0A0D8ZYT8_9CYAN</name>
<accession>A0A0D8ZYT8</accession>
<keyword evidence="4" id="KW-1185">Reference proteome</keyword>
<dbReference type="NCBIfam" id="TIGR01439">
    <property type="entry name" value="lp_hng_hel_AbrB"/>
    <property type="match status" value="1"/>
</dbReference>
<dbReference type="PROSITE" id="PS51740">
    <property type="entry name" value="SPOVT_ABRB"/>
    <property type="match status" value="1"/>
</dbReference>
<keyword evidence="1" id="KW-0238">DNA-binding</keyword>
<evidence type="ECO:0000256" key="1">
    <source>
        <dbReference type="PROSITE-ProRule" id="PRU01076"/>
    </source>
</evidence>
<dbReference type="InterPro" id="IPR037914">
    <property type="entry name" value="SpoVT-AbrB_sf"/>
</dbReference>
<dbReference type="EMBL" id="JYON01000001">
    <property type="protein sequence ID" value="KJH73567.1"/>
    <property type="molecule type" value="Genomic_DNA"/>
</dbReference>
<dbReference type="InterPro" id="IPR007159">
    <property type="entry name" value="SpoVT-AbrB_dom"/>
</dbReference>
<organism evidence="3 4">
    <name type="scientific">Aliterella atlantica CENA595</name>
    <dbReference type="NCBI Taxonomy" id="1618023"/>
    <lineage>
        <taxon>Bacteria</taxon>
        <taxon>Bacillati</taxon>
        <taxon>Cyanobacteriota</taxon>
        <taxon>Cyanophyceae</taxon>
        <taxon>Chroococcidiopsidales</taxon>
        <taxon>Aliterellaceae</taxon>
        <taxon>Aliterella</taxon>
    </lineage>
</organism>
<dbReference type="GO" id="GO:0003677">
    <property type="term" value="F:DNA binding"/>
    <property type="evidence" value="ECO:0007669"/>
    <property type="project" value="UniProtKB-UniRule"/>
</dbReference>
<dbReference type="Pfam" id="PF04014">
    <property type="entry name" value="MazE_antitoxin"/>
    <property type="match status" value="1"/>
</dbReference>
<dbReference type="RefSeq" id="WP_045052918.1">
    <property type="nucleotide sequence ID" value="NZ_CAWMDP010000017.1"/>
</dbReference>
<sequence length="87" mass="9610">MEVTKLSSKGQVIIPKALRAARNWEAGQELIAIDVGDGILLKPKKHFPETTLAQVAGCLKHQGKPKSLHDIENAIRQGVMEQWHDCS</sequence>
<evidence type="ECO:0000313" key="3">
    <source>
        <dbReference type="EMBL" id="KJH73567.1"/>
    </source>
</evidence>
<dbReference type="AlphaFoldDB" id="A0A0D8ZYT8"/>
<comment type="caution">
    <text evidence="3">The sequence shown here is derived from an EMBL/GenBank/DDBJ whole genome shotgun (WGS) entry which is preliminary data.</text>
</comment>
<dbReference type="STRING" id="1618023.UH38_02055"/>
<dbReference type="Gene3D" id="2.10.260.10">
    <property type="match status" value="1"/>
</dbReference>